<protein>
    <submittedName>
        <fullName evidence="5">Regulatory protein TetR</fullName>
    </submittedName>
</protein>
<dbReference type="Pfam" id="PF00440">
    <property type="entry name" value="TetR_N"/>
    <property type="match status" value="1"/>
</dbReference>
<dbReference type="SUPFAM" id="SSF48498">
    <property type="entry name" value="Tetracyclin repressor-like, C-terminal domain"/>
    <property type="match status" value="1"/>
</dbReference>
<dbReference type="PATRIC" id="fig|1423808.3.peg.2082"/>
<dbReference type="EMBL" id="AZEA01000044">
    <property type="protein sequence ID" value="KRK86388.1"/>
    <property type="molecule type" value="Genomic_DNA"/>
</dbReference>
<dbReference type="Gene3D" id="1.10.357.10">
    <property type="entry name" value="Tetracycline Repressor, domain 2"/>
    <property type="match status" value="1"/>
</dbReference>
<organism evidence="5 6">
    <name type="scientific">Lentilactobacillus sunkii DSM 19904</name>
    <dbReference type="NCBI Taxonomy" id="1423808"/>
    <lineage>
        <taxon>Bacteria</taxon>
        <taxon>Bacillati</taxon>
        <taxon>Bacillota</taxon>
        <taxon>Bacilli</taxon>
        <taxon>Lactobacillales</taxon>
        <taxon>Lactobacillaceae</taxon>
        <taxon>Lentilactobacillus</taxon>
    </lineage>
</organism>
<dbReference type="RefSeq" id="WP_057826528.1">
    <property type="nucleotide sequence ID" value="NZ_AZEA01000044.1"/>
</dbReference>
<gene>
    <name evidence="5" type="ORF">FD17_GL002058</name>
</gene>
<evidence type="ECO:0000259" key="4">
    <source>
        <dbReference type="PROSITE" id="PS50977"/>
    </source>
</evidence>
<proteinExistence type="predicted"/>
<evidence type="ECO:0000313" key="5">
    <source>
        <dbReference type="EMBL" id="KRK86388.1"/>
    </source>
</evidence>
<dbReference type="InterPro" id="IPR050624">
    <property type="entry name" value="HTH-type_Tx_Regulator"/>
</dbReference>
<dbReference type="PRINTS" id="PR00455">
    <property type="entry name" value="HTHTETR"/>
</dbReference>
<feature type="domain" description="HTH tetR-type" evidence="4">
    <location>
        <begin position="6"/>
        <end position="66"/>
    </location>
</feature>
<accession>A0A0R1L019</accession>
<dbReference type="PANTHER" id="PTHR43479:SF11">
    <property type="entry name" value="ACREF_ENVCD OPERON REPRESSOR-RELATED"/>
    <property type="match status" value="1"/>
</dbReference>
<reference evidence="5 6" key="1">
    <citation type="journal article" date="2015" name="Genome Announc.">
        <title>Expanding the biotechnology potential of lactobacilli through comparative genomics of 213 strains and associated genera.</title>
        <authorList>
            <person name="Sun Z."/>
            <person name="Harris H.M."/>
            <person name="McCann A."/>
            <person name="Guo C."/>
            <person name="Argimon S."/>
            <person name="Zhang W."/>
            <person name="Yang X."/>
            <person name="Jeffery I.B."/>
            <person name="Cooney J.C."/>
            <person name="Kagawa T.F."/>
            <person name="Liu W."/>
            <person name="Song Y."/>
            <person name="Salvetti E."/>
            <person name="Wrobel A."/>
            <person name="Rasinkangas P."/>
            <person name="Parkhill J."/>
            <person name="Rea M.C."/>
            <person name="O'Sullivan O."/>
            <person name="Ritari J."/>
            <person name="Douillard F.P."/>
            <person name="Paul Ross R."/>
            <person name="Yang R."/>
            <person name="Briner A.E."/>
            <person name="Felis G.E."/>
            <person name="de Vos W.M."/>
            <person name="Barrangou R."/>
            <person name="Klaenhammer T.R."/>
            <person name="Caufield P.W."/>
            <person name="Cui Y."/>
            <person name="Zhang H."/>
            <person name="O'Toole P.W."/>
        </authorList>
    </citation>
    <scope>NUCLEOTIDE SEQUENCE [LARGE SCALE GENOMIC DNA]</scope>
    <source>
        <strain evidence="5 6">DSM 19904</strain>
    </source>
</reference>
<keyword evidence="3" id="KW-0472">Membrane</keyword>
<dbReference type="GO" id="GO:0003677">
    <property type="term" value="F:DNA binding"/>
    <property type="evidence" value="ECO:0007669"/>
    <property type="project" value="UniProtKB-UniRule"/>
</dbReference>
<feature type="transmembrane region" description="Helical" evidence="3">
    <location>
        <begin position="12"/>
        <end position="31"/>
    </location>
</feature>
<dbReference type="InterPro" id="IPR009057">
    <property type="entry name" value="Homeodomain-like_sf"/>
</dbReference>
<dbReference type="SUPFAM" id="SSF46689">
    <property type="entry name" value="Homeodomain-like"/>
    <property type="match status" value="1"/>
</dbReference>
<keyword evidence="3" id="KW-0812">Transmembrane</keyword>
<evidence type="ECO:0000256" key="1">
    <source>
        <dbReference type="ARBA" id="ARBA00023125"/>
    </source>
</evidence>
<dbReference type="InterPro" id="IPR036271">
    <property type="entry name" value="Tet_transcr_reg_TetR-rel_C_sf"/>
</dbReference>
<keyword evidence="6" id="KW-1185">Reference proteome</keyword>
<evidence type="ECO:0000313" key="6">
    <source>
        <dbReference type="Proteomes" id="UP000051581"/>
    </source>
</evidence>
<feature type="DNA-binding region" description="H-T-H motif" evidence="2">
    <location>
        <begin position="29"/>
        <end position="48"/>
    </location>
</feature>
<dbReference type="PANTHER" id="PTHR43479">
    <property type="entry name" value="ACREF/ENVCD OPERON REPRESSOR-RELATED"/>
    <property type="match status" value="1"/>
</dbReference>
<dbReference type="PROSITE" id="PS50977">
    <property type="entry name" value="HTH_TETR_2"/>
    <property type="match status" value="1"/>
</dbReference>
<evidence type="ECO:0000256" key="3">
    <source>
        <dbReference type="SAM" id="Phobius"/>
    </source>
</evidence>
<dbReference type="OrthoDB" id="9809994at2"/>
<evidence type="ECO:0000256" key="2">
    <source>
        <dbReference type="PROSITE-ProRule" id="PRU00335"/>
    </source>
</evidence>
<sequence>MKIKTEEQYNKIINGATIILLTEGLATFSTIKVAKLINMSQSNIYVYFKNKDDLLVSVFRYHQKKYIHFLAAKWDPSRSPKAVLTNFVTALNQFHTDNKDSLEVIWLVRQSPKLRQLIPQVADDEIFVKIFKWLESLQKQGKVRPLPLMYLTNLVFSAVINYFQLLDSQELTSNEMSIEEIVTPLSALLFV</sequence>
<keyword evidence="3" id="KW-1133">Transmembrane helix</keyword>
<dbReference type="Proteomes" id="UP000051581">
    <property type="component" value="Unassembled WGS sequence"/>
</dbReference>
<dbReference type="InterPro" id="IPR001647">
    <property type="entry name" value="HTH_TetR"/>
</dbReference>
<keyword evidence="1 2" id="KW-0238">DNA-binding</keyword>
<comment type="caution">
    <text evidence="5">The sequence shown here is derived from an EMBL/GenBank/DDBJ whole genome shotgun (WGS) entry which is preliminary data.</text>
</comment>
<name>A0A0R1L019_9LACO</name>
<dbReference type="AlphaFoldDB" id="A0A0R1L019"/>